<comment type="similarity">
    <text evidence="1">Belongs to the peptidase S33 family.</text>
</comment>
<name>A0A1H9R271_9ACTN</name>
<dbReference type="EMBL" id="FOGO01000003">
    <property type="protein sequence ID" value="SER66707.1"/>
    <property type="molecule type" value="Genomic_DNA"/>
</dbReference>
<dbReference type="PANTHER" id="PTHR21661">
    <property type="entry name" value="EPOXIDE HYDROLASE 1-RELATED"/>
    <property type="match status" value="1"/>
</dbReference>
<keyword evidence="3" id="KW-0378">Hydrolase</keyword>
<keyword evidence="2" id="KW-0058">Aromatic hydrocarbons catabolism</keyword>
<dbReference type="GO" id="GO:0004301">
    <property type="term" value="F:epoxide hydrolase activity"/>
    <property type="evidence" value="ECO:0007669"/>
    <property type="project" value="TreeGrafter"/>
</dbReference>
<evidence type="ECO:0000256" key="1">
    <source>
        <dbReference type="ARBA" id="ARBA00010088"/>
    </source>
</evidence>
<dbReference type="PANTHER" id="PTHR21661:SF35">
    <property type="entry name" value="EPOXIDE HYDROLASE"/>
    <property type="match status" value="1"/>
</dbReference>
<evidence type="ECO:0000256" key="3">
    <source>
        <dbReference type="ARBA" id="ARBA00022801"/>
    </source>
</evidence>
<reference evidence="6" key="1">
    <citation type="submission" date="2016-10" db="EMBL/GenBank/DDBJ databases">
        <authorList>
            <person name="Varghese N."/>
            <person name="Submissions S."/>
        </authorList>
    </citation>
    <scope>NUCLEOTIDE SEQUENCE [LARGE SCALE GENOMIC DNA]</scope>
    <source>
        <strain evidence="6">CGMCC 4.6825</strain>
    </source>
</reference>
<proteinExistence type="inferred from homology"/>
<accession>A0A1H9R271</accession>
<dbReference type="Gene3D" id="3.40.50.1820">
    <property type="entry name" value="alpha/beta hydrolase"/>
    <property type="match status" value="1"/>
</dbReference>
<protein>
    <submittedName>
        <fullName evidence="5">Pimeloyl-ACP methyl ester carboxylesterase</fullName>
    </submittedName>
</protein>
<dbReference type="Proteomes" id="UP000182841">
    <property type="component" value="Unassembled WGS sequence"/>
</dbReference>
<dbReference type="SUPFAM" id="SSF53474">
    <property type="entry name" value="alpha/beta-Hydrolases"/>
    <property type="match status" value="1"/>
</dbReference>
<evidence type="ECO:0000313" key="6">
    <source>
        <dbReference type="Proteomes" id="UP000182841"/>
    </source>
</evidence>
<dbReference type="GO" id="GO:0097176">
    <property type="term" value="P:epoxide metabolic process"/>
    <property type="evidence" value="ECO:0007669"/>
    <property type="project" value="TreeGrafter"/>
</dbReference>
<evidence type="ECO:0000259" key="4">
    <source>
        <dbReference type="Pfam" id="PF06441"/>
    </source>
</evidence>
<dbReference type="InterPro" id="IPR016292">
    <property type="entry name" value="Epoxide_hydrolase"/>
</dbReference>
<evidence type="ECO:0000313" key="5">
    <source>
        <dbReference type="EMBL" id="SER66707.1"/>
    </source>
</evidence>
<dbReference type="AlphaFoldDB" id="A0A1H9R271"/>
<dbReference type="InterPro" id="IPR029058">
    <property type="entry name" value="AB_hydrolase_fold"/>
</dbReference>
<dbReference type="Pfam" id="PF06441">
    <property type="entry name" value="EHN"/>
    <property type="match status" value="1"/>
</dbReference>
<keyword evidence="6" id="KW-1185">Reference proteome</keyword>
<feature type="domain" description="Epoxide hydrolase N-terminal" evidence="4">
    <location>
        <begin position="14"/>
        <end position="117"/>
    </location>
</feature>
<dbReference type="PIRSF" id="PIRSF001112">
    <property type="entry name" value="Epoxide_hydrolase"/>
    <property type="match status" value="1"/>
</dbReference>
<organism evidence="5 6">
    <name type="scientific">Streptomyces qinglanensis</name>
    <dbReference type="NCBI Taxonomy" id="943816"/>
    <lineage>
        <taxon>Bacteria</taxon>
        <taxon>Bacillati</taxon>
        <taxon>Actinomycetota</taxon>
        <taxon>Actinomycetes</taxon>
        <taxon>Kitasatosporales</taxon>
        <taxon>Streptomycetaceae</taxon>
        <taxon>Streptomyces</taxon>
    </lineage>
</organism>
<gene>
    <name evidence="5" type="ORF">SAMN05421870_103262</name>
</gene>
<sequence>MEGMSEDTREDTAIRRFRIEIPKSETDALAARLAATRFADPAPGPDYGVATDRVRHLAEYWRHGYDWRAQEERLNRHPQFITRIDGQRVHFLHIRSEHADALPLLLTHGWPGSVVEFENIVAPLTAGGFHLVIPSIPGFGFSGPTTEEGWDNRRIARAWDTLMRRLGYERYGAAGNDAGSMISVEVGRAAPERVVGTHVTQVFSFPSGDPAELTGLTDEERQALDNLNWFMEHKSAFNQVHAQQPQTLAHALLDSPAGLLGWLDQLLGEELDDDFVLANAAIHWFTGTAGSALRLYYENAKAPRPEGRTTVPLALSGSVGDFYGIRRFAERDHGDIRSWTVHPEPTHYLHHVAPEALAEDLAAFYGNL</sequence>
<dbReference type="InterPro" id="IPR010497">
    <property type="entry name" value="Epoxide_hydro_N"/>
</dbReference>
<evidence type="ECO:0000256" key="2">
    <source>
        <dbReference type="ARBA" id="ARBA00022797"/>
    </source>
</evidence>